<feature type="domain" description="Fibronectin type-II" evidence="18">
    <location>
        <begin position="130"/>
        <end position="179"/>
    </location>
</feature>
<dbReference type="Proteomes" id="UP000225706">
    <property type="component" value="Unassembled WGS sequence"/>
</dbReference>
<dbReference type="SUPFAM" id="SSF52058">
    <property type="entry name" value="L domain-like"/>
    <property type="match status" value="1"/>
</dbReference>
<dbReference type="SUPFAM" id="SSF57440">
    <property type="entry name" value="Kringle-like"/>
    <property type="match status" value="1"/>
</dbReference>
<dbReference type="GO" id="GO:0007189">
    <property type="term" value="P:adenylate cyclase-activating G protein-coupled receptor signaling pathway"/>
    <property type="evidence" value="ECO:0007669"/>
    <property type="project" value="TreeGrafter"/>
</dbReference>
<organism evidence="19 20">
    <name type="scientific">Stylophora pistillata</name>
    <name type="common">Smooth cauliflower coral</name>
    <dbReference type="NCBI Taxonomy" id="50429"/>
    <lineage>
        <taxon>Eukaryota</taxon>
        <taxon>Metazoa</taxon>
        <taxon>Cnidaria</taxon>
        <taxon>Anthozoa</taxon>
        <taxon>Hexacorallia</taxon>
        <taxon>Scleractinia</taxon>
        <taxon>Astrocoeniina</taxon>
        <taxon>Pocilloporidae</taxon>
        <taxon>Stylophora</taxon>
    </lineage>
</organism>
<keyword evidence="8 14" id="KW-0472">Membrane</keyword>
<evidence type="ECO:0000256" key="11">
    <source>
        <dbReference type="ARBA" id="ARBA00023224"/>
    </source>
</evidence>
<evidence type="ECO:0000256" key="2">
    <source>
        <dbReference type="ARBA" id="ARBA00022475"/>
    </source>
</evidence>
<dbReference type="Gene3D" id="2.10.10.10">
    <property type="entry name" value="Fibronectin, type II, collagen-binding"/>
    <property type="match status" value="1"/>
</dbReference>
<dbReference type="OrthoDB" id="5976858at2759"/>
<reference evidence="20" key="1">
    <citation type="journal article" date="2017" name="bioRxiv">
        <title>Comparative analysis of the genomes of Stylophora pistillata and Acropora digitifera provides evidence for extensive differences between species of corals.</title>
        <authorList>
            <person name="Voolstra C.R."/>
            <person name="Li Y."/>
            <person name="Liew Y.J."/>
            <person name="Baumgarten S."/>
            <person name="Zoccola D."/>
            <person name="Flot J.-F."/>
            <person name="Tambutte S."/>
            <person name="Allemand D."/>
            <person name="Aranda M."/>
        </authorList>
    </citation>
    <scope>NUCLEOTIDE SEQUENCE [LARGE SCALE GENOMIC DNA]</scope>
</reference>
<protein>
    <submittedName>
        <fullName evidence="19">G-protein coupled receptor GRL101</fullName>
    </submittedName>
</protein>
<dbReference type="GO" id="GO:0005886">
    <property type="term" value="C:plasma membrane"/>
    <property type="evidence" value="ECO:0007669"/>
    <property type="project" value="UniProtKB-SubCell"/>
</dbReference>
<keyword evidence="7" id="KW-0297">G-protein coupled receptor</keyword>
<dbReference type="Pfam" id="PF00040">
    <property type="entry name" value="fn2"/>
    <property type="match status" value="1"/>
</dbReference>
<name>A0A2B4R609_STYPI</name>
<keyword evidence="11" id="KW-0807">Transducer</keyword>
<evidence type="ECO:0000256" key="10">
    <source>
        <dbReference type="ARBA" id="ARBA00023170"/>
    </source>
</evidence>
<dbReference type="GO" id="GO:0009755">
    <property type="term" value="P:hormone-mediated signaling pathway"/>
    <property type="evidence" value="ECO:0007669"/>
    <property type="project" value="TreeGrafter"/>
</dbReference>
<feature type="non-terminal residue" evidence="19">
    <location>
        <position position="1"/>
    </location>
</feature>
<dbReference type="Pfam" id="PF00629">
    <property type="entry name" value="MAM"/>
    <property type="match status" value="1"/>
</dbReference>
<dbReference type="InterPro" id="IPR000276">
    <property type="entry name" value="GPCR_Rhodpsn"/>
</dbReference>
<dbReference type="CDD" id="cd06263">
    <property type="entry name" value="MAM"/>
    <property type="match status" value="1"/>
</dbReference>
<keyword evidence="2" id="KW-1003">Cell membrane</keyword>
<evidence type="ECO:0000256" key="3">
    <source>
        <dbReference type="ARBA" id="ARBA00022614"/>
    </source>
</evidence>
<evidence type="ECO:0000259" key="16">
    <source>
        <dbReference type="PROSITE" id="PS50060"/>
    </source>
</evidence>
<dbReference type="SUPFAM" id="SSF81321">
    <property type="entry name" value="Family A G protein-coupled receptor-like"/>
    <property type="match status" value="1"/>
</dbReference>
<keyword evidence="9" id="KW-1015">Disulfide bond</keyword>
<dbReference type="InterPro" id="IPR000859">
    <property type="entry name" value="CUB_dom"/>
</dbReference>
<dbReference type="EMBL" id="LSMT01001270">
    <property type="protein sequence ID" value="PFX12596.1"/>
    <property type="molecule type" value="Genomic_DNA"/>
</dbReference>
<accession>A0A2B4R609</accession>
<keyword evidence="3" id="KW-0433">Leucine-rich repeat</keyword>
<evidence type="ECO:0000256" key="12">
    <source>
        <dbReference type="PROSITE-ProRule" id="PRU00479"/>
    </source>
</evidence>
<dbReference type="PANTHER" id="PTHR24372:SF77">
    <property type="entry name" value="G-PROTEIN COUPLED RECEPTORS FAMILY 1 PROFILE DOMAIN-CONTAINING PROTEIN"/>
    <property type="match status" value="1"/>
</dbReference>
<evidence type="ECO:0000256" key="7">
    <source>
        <dbReference type="ARBA" id="ARBA00023040"/>
    </source>
</evidence>
<dbReference type="GO" id="GO:0008528">
    <property type="term" value="F:G protein-coupled peptide receptor activity"/>
    <property type="evidence" value="ECO:0007669"/>
    <property type="project" value="TreeGrafter"/>
</dbReference>
<dbReference type="InterPro" id="IPR013320">
    <property type="entry name" value="ConA-like_dom_sf"/>
</dbReference>
<proteinExistence type="predicted"/>
<evidence type="ECO:0000313" key="19">
    <source>
        <dbReference type="EMBL" id="PFX12596.1"/>
    </source>
</evidence>
<evidence type="ECO:0000256" key="13">
    <source>
        <dbReference type="SAM" id="MobiDB-lite"/>
    </source>
</evidence>
<comment type="subcellular location">
    <subcellularLocation>
        <location evidence="1">Cell membrane</location>
        <topology evidence="1">Multi-pass membrane protein</topology>
    </subcellularLocation>
</comment>
<evidence type="ECO:0000256" key="1">
    <source>
        <dbReference type="ARBA" id="ARBA00004651"/>
    </source>
</evidence>
<keyword evidence="20" id="KW-1185">Reference proteome</keyword>
<feature type="domain" description="G-protein coupled receptors family 1 profile" evidence="17">
    <location>
        <begin position="455"/>
        <end position="607"/>
    </location>
</feature>
<feature type="transmembrane region" description="Helical" evidence="14">
    <location>
        <begin position="588"/>
        <end position="609"/>
    </location>
</feature>
<evidence type="ECO:0000259" key="17">
    <source>
        <dbReference type="PROSITE" id="PS50262"/>
    </source>
</evidence>
<dbReference type="InterPro" id="IPR013806">
    <property type="entry name" value="Kringle-like"/>
</dbReference>
<keyword evidence="6 14" id="KW-1133">Transmembrane helix</keyword>
<feature type="region of interest" description="Disordered" evidence="13">
    <location>
        <begin position="676"/>
        <end position="711"/>
    </location>
</feature>
<dbReference type="PANTHER" id="PTHR24372">
    <property type="entry name" value="GLYCOPROTEIN HORMONE RECEPTOR"/>
    <property type="match status" value="1"/>
</dbReference>
<feature type="domain" description="MAM" evidence="16">
    <location>
        <begin position="1"/>
        <end position="115"/>
    </location>
</feature>
<keyword evidence="4 14" id="KW-0812">Transmembrane</keyword>
<evidence type="ECO:0000256" key="5">
    <source>
        <dbReference type="ARBA" id="ARBA00022737"/>
    </source>
</evidence>
<dbReference type="InterPro" id="IPR036943">
    <property type="entry name" value="FN_type2_sf"/>
</dbReference>
<dbReference type="InterPro" id="IPR035914">
    <property type="entry name" value="Sperma_CUB_dom_sf"/>
</dbReference>
<dbReference type="InterPro" id="IPR017452">
    <property type="entry name" value="GPCR_Rhodpsn_7TM"/>
</dbReference>
<dbReference type="SMART" id="SM00059">
    <property type="entry name" value="FN2"/>
    <property type="match status" value="1"/>
</dbReference>
<dbReference type="CDD" id="cd00041">
    <property type="entry name" value="CUB"/>
    <property type="match status" value="1"/>
</dbReference>
<evidence type="ECO:0000259" key="15">
    <source>
        <dbReference type="PROSITE" id="PS01180"/>
    </source>
</evidence>
<dbReference type="InterPro" id="IPR032675">
    <property type="entry name" value="LRR_dom_sf"/>
</dbReference>
<dbReference type="Gene3D" id="1.20.1070.10">
    <property type="entry name" value="Rhodopsin 7-helix transmembrane proteins"/>
    <property type="match status" value="1"/>
</dbReference>
<evidence type="ECO:0000313" key="20">
    <source>
        <dbReference type="Proteomes" id="UP000225706"/>
    </source>
</evidence>
<dbReference type="PROSITE" id="PS50262">
    <property type="entry name" value="G_PROTEIN_RECEP_F1_2"/>
    <property type="match status" value="1"/>
</dbReference>
<dbReference type="SMART" id="SM00042">
    <property type="entry name" value="CUB"/>
    <property type="match status" value="1"/>
</dbReference>
<dbReference type="FunFam" id="2.60.120.290:FF:000013">
    <property type="entry name" value="Membrane frizzled-related protein"/>
    <property type="match status" value="1"/>
</dbReference>
<dbReference type="AlphaFoldDB" id="A0A2B4R609"/>
<keyword evidence="10 19" id="KW-0675">Receptor</keyword>
<dbReference type="Pfam" id="PF00431">
    <property type="entry name" value="CUB"/>
    <property type="match status" value="1"/>
</dbReference>
<dbReference type="Gene3D" id="3.80.10.10">
    <property type="entry name" value="Ribonuclease Inhibitor"/>
    <property type="match status" value="1"/>
</dbReference>
<evidence type="ECO:0000256" key="6">
    <source>
        <dbReference type="ARBA" id="ARBA00022989"/>
    </source>
</evidence>
<dbReference type="SMART" id="SM00137">
    <property type="entry name" value="MAM"/>
    <property type="match status" value="1"/>
</dbReference>
<dbReference type="Pfam" id="PF00001">
    <property type="entry name" value="7tm_1"/>
    <property type="match status" value="1"/>
</dbReference>
<comment type="caution">
    <text evidence="19">The sequence shown here is derived from an EMBL/GenBank/DDBJ whole genome shotgun (WGS) entry which is preliminary data.</text>
</comment>
<dbReference type="InterPro" id="IPR000562">
    <property type="entry name" value="FN_type2_dom"/>
</dbReference>
<dbReference type="SUPFAM" id="SSF49899">
    <property type="entry name" value="Concanavalin A-like lectins/glucanases"/>
    <property type="match status" value="1"/>
</dbReference>
<evidence type="ECO:0000256" key="8">
    <source>
        <dbReference type="ARBA" id="ARBA00023136"/>
    </source>
</evidence>
<evidence type="ECO:0000256" key="4">
    <source>
        <dbReference type="ARBA" id="ARBA00022692"/>
    </source>
</evidence>
<dbReference type="PROSITE" id="PS01180">
    <property type="entry name" value="CUB"/>
    <property type="match status" value="1"/>
</dbReference>
<dbReference type="SUPFAM" id="SSF49854">
    <property type="entry name" value="Spermadhesin, CUB domain"/>
    <property type="match status" value="1"/>
</dbReference>
<evidence type="ECO:0000256" key="14">
    <source>
        <dbReference type="SAM" id="Phobius"/>
    </source>
</evidence>
<evidence type="ECO:0000259" key="18">
    <source>
        <dbReference type="PROSITE" id="PS51092"/>
    </source>
</evidence>
<dbReference type="PROSITE" id="PS50060">
    <property type="entry name" value="MAM_2"/>
    <property type="match status" value="1"/>
</dbReference>
<dbReference type="Gene3D" id="2.60.120.290">
    <property type="entry name" value="Spermadhesin, CUB domain"/>
    <property type="match status" value="1"/>
</dbReference>
<dbReference type="Gene3D" id="2.60.120.200">
    <property type="match status" value="2"/>
</dbReference>
<comment type="caution">
    <text evidence="12">Lacks conserved residue(s) required for the propagation of feature annotation.</text>
</comment>
<feature type="compositionally biased region" description="Polar residues" evidence="13">
    <location>
        <begin position="696"/>
        <end position="711"/>
    </location>
</feature>
<feature type="transmembrane region" description="Helical" evidence="14">
    <location>
        <begin position="554"/>
        <end position="576"/>
    </location>
</feature>
<sequence>RYLYIEASSRQNGDNARLRSGWFINAPELCLQFWYHMYGKDIGTLNIYIEAVNSEKKVWSQQGDQGDKWIFAQVPVNLGEHQRQFQILFKGTLESAEVIFLGIDDISFSKEKCNAIPNDGQNDKCLWTTESGQCCAFPFEYNDKTYSSCITTPEKPRPWCATSMYYVIEGVEYWDFCKGVGRLIVRCPDVKNATKEDALGSISDLNLWDGVLDEEEIQRMSLGCERRDGDLKAWRSMRSGVIGDAHVHYDTSSCRDVTACRELSTDKSGYIVSPYYPGYYANESWCEWRITAPIGLVIRLEFLYFHLEATEPQCLNDYVEVFDGNSTYSTSLGRFCGHTYPAMLESSFNNLLVVFKSDNKGVRTGFKVYYEMRKECPLGCACYMVKGPPPHYVLEGAEYMESIPRNIPGLTTVLLFAGSKITRLTNGDFYSLSSLTYIDLGHNKIFQVESGTFEVVWLLGFVMSFLPMSGLSYFNVEGKGNGFYGRSTVCLALQLSNDRPPGWEYSVSIFIGFNLLAFLFISCSYVAIFLSAVKSSSSIRSTNVKRESTLAKRVAFIILTDFCCWMPVIIIGILSLSGSFHDPEKKAYVWMAVFVLPFNSSVNPILYTLSTPQMRDWFCKHSKSKEHGKRGVHYLRKPGALLSATASNPATKITTTELSLPSLNVANLERSGCINKGFQDDTSPPENGNRLALVENGSSQDNSSATYDTRL</sequence>
<feature type="domain" description="CUB" evidence="15">
    <location>
        <begin position="260"/>
        <end position="373"/>
    </location>
</feature>
<gene>
    <name evidence="19" type="ORF">AWC38_SpisGene23414</name>
</gene>
<dbReference type="InterPro" id="IPR000998">
    <property type="entry name" value="MAM_dom"/>
</dbReference>
<feature type="transmembrane region" description="Helical" evidence="14">
    <location>
        <begin position="505"/>
        <end position="533"/>
    </location>
</feature>
<dbReference type="PROSITE" id="PS51092">
    <property type="entry name" value="FN2_2"/>
    <property type="match status" value="1"/>
</dbReference>
<keyword evidence="5" id="KW-0677">Repeat</keyword>
<evidence type="ECO:0000256" key="9">
    <source>
        <dbReference type="ARBA" id="ARBA00023157"/>
    </source>
</evidence>